<evidence type="ECO:0000256" key="11">
    <source>
        <dbReference type="ARBA" id="ARBA00049191"/>
    </source>
</evidence>
<keyword evidence="6 16" id="KW-0808">Transferase</keyword>
<dbReference type="AlphaFoldDB" id="A0A5C7BK55"/>
<evidence type="ECO:0000256" key="3">
    <source>
        <dbReference type="ARBA" id="ARBA00008342"/>
    </source>
</evidence>
<dbReference type="EMBL" id="VOUQ01000072">
    <property type="protein sequence ID" value="TXE21688.1"/>
    <property type="molecule type" value="Genomic_DNA"/>
</dbReference>
<evidence type="ECO:0000256" key="4">
    <source>
        <dbReference type="ARBA" id="ARBA00011503"/>
    </source>
</evidence>
<dbReference type="UniPathway" id="UPA00017"/>
<feature type="binding site" evidence="12">
    <location>
        <position position="71"/>
    </location>
    <ligand>
        <name>CoA</name>
        <dbReference type="ChEBI" id="CHEBI:57287"/>
    </ligand>
</feature>
<comment type="catalytic activity">
    <reaction evidence="10">
        <text>apo-[aryl-carrier protein] + CoA = holo-[aryl-carrier protein] + adenosine 3',5'-bisphosphate + H(+)</text>
        <dbReference type="Rhea" id="RHEA:48404"/>
        <dbReference type="Rhea" id="RHEA-COMP:15903"/>
        <dbReference type="Rhea" id="RHEA-COMP:17557"/>
        <dbReference type="ChEBI" id="CHEBI:15378"/>
        <dbReference type="ChEBI" id="CHEBI:29999"/>
        <dbReference type="ChEBI" id="CHEBI:57287"/>
        <dbReference type="ChEBI" id="CHEBI:58343"/>
        <dbReference type="ChEBI" id="CHEBI:64479"/>
    </reaction>
</comment>
<feature type="binding site" evidence="12">
    <location>
        <position position="131"/>
    </location>
    <ligand>
        <name>CoA</name>
        <dbReference type="ChEBI" id="CHEBI:57287"/>
    </ligand>
</feature>
<evidence type="ECO:0000259" key="14">
    <source>
        <dbReference type="Pfam" id="PF01648"/>
    </source>
</evidence>
<evidence type="ECO:0000256" key="13">
    <source>
        <dbReference type="PIRSR" id="PIRSR603542-2"/>
    </source>
</evidence>
<evidence type="ECO:0000256" key="1">
    <source>
        <dbReference type="ARBA" id="ARBA00003937"/>
    </source>
</evidence>
<dbReference type="SUPFAM" id="SSF56214">
    <property type="entry name" value="4'-phosphopantetheinyl transferase"/>
    <property type="match status" value="1"/>
</dbReference>
<dbReference type="PANTHER" id="PTHR38096:SF1">
    <property type="entry name" value="ENTEROBACTIN SYNTHASE COMPONENT D"/>
    <property type="match status" value="1"/>
</dbReference>
<dbReference type="RefSeq" id="WP_147882445.1">
    <property type="nucleotide sequence ID" value="NZ_VOUQ01000072.1"/>
</dbReference>
<dbReference type="GO" id="GO:0009366">
    <property type="term" value="C:enterobactin synthetase complex"/>
    <property type="evidence" value="ECO:0007669"/>
    <property type="project" value="InterPro"/>
</dbReference>
<comment type="subunit">
    <text evidence="4">EntB, EntD, EntE, and EntF form a multienzyme complex called enterobactin synthase.</text>
</comment>
<evidence type="ECO:0000256" key="2">
    <source>
        <dbReference type="ARBA" id="ARBA00004993"/>
    </source>
</evidence>
<evidence type="ECO:0000313" key="17">
    <source>
        <dbReference type="Proteomes" id="UP000321126"/>
    </source>
</evidence>
<evidence type="ECO:0000256" key="12">
    <source>
        <dbReference type="PIRSR" id="PIRSR603542-1"/>
    </source>
</evidence>
<feature type="domain" description="4'-phosphopantetheinyl transferase" evidence="14">
    <location>
        <begin position="128"/>
        <end position="209"/>
    </location>
</feature>
<protein>
    <recommendedName>
        <fullName evidence="5">Enterobactin synthase component D</fullName>
    </recommendedName>
    <alternativeName>
        <fullName evidence="8">4'-phosphopantetheinyl transferase EntD</fullName>
    </alternativeName>
    <alternativeName>
        <fullName evidence="9">Enterochelin synthase D</fullName>
    </alternativeName>
</protein>
<comment type="pathway">
    <text evidence="2">Siderophore biosynthesis; enterobactin biosynthesis.</text>
</comment>
<feature type="binding site" evidence="12">
    <location>
        <position position="177"/>
    </location>
    <ligand>
        <name>CoA</name>
        <dbReference type="ChEBI" id="CHEBI:57287"/>
    </ligand>
</feature>
<feature type="binding site" evidence="12">
    <location>
        <position position="181"/>
    </location>
    <ligand>
        <name>CoA</name>
        <dbReference type="ChEBI" id="CHEBI:57287"/>
    </ligand>
</feature>
<evidence type="ECO:0000256" key="10">
    <source>
        <dbReference type="ARBA" id="ARBA00049176"/>
    </source>
</evidence>
<comment type="catalytic activity">
    <reaction evidence="11">
        <text>apo-[peptidyl-carrier protein] + CoA = holo-[peptidyl-carrier protein] + adenosine 3',5'-bisphosphate + H(+)</text>
        <dbReference type="Rhea" id="RHEA:46228"/>
        <dbReference type="Rhea" id="RHEA-COMP:11479"/>
        <dbReference type="Rhea" id="RHEA-COMP:11480"/>
        <dbReference type="ChEBI" id="CHEBI:15378"/>
        <dbReference type="ChEBI" id="CHEBI:29999"/>
        <dbReference type="ChEBI" id="CHEBI:57287"/>
        <dbReference type="ChEBI" id="CHEBI:58343"/>
        <dbReference type="ChEBI" id="CHEBI:64479"/>
    </reaction>
</comment>
<dbReference type="Proteomes" id="UP000321126">
    <property type="component" value="Unassembled WGS sequence"/>
</dbReference>
<sequence length="252" mass="28464">MRNSPKIIQQLQWRPIRQAEESILTSISRATLSPTVRIWHACYEPKYFSTNHSLIQKALHDVGLETATTKRQAEFWAGRCLMMRAFCQNIPLGKSASGAPAFPKGKNGALSHSLRDVLLLEGPDNLLFGVDIEPPLIPVSLQAVLSKVATETEQKWLMDLPPEQLVHAATILFSAKETLFKLLNREMDIRPDYDTVEAKEAPTAGSLVFELTQRVGHRLAARKRFLIMYDKIGENRVTWGIHSPEDTFFRSN</sequence>
<keyword evidence="13" id="KW-0479">Metal-binding</keyword>
<feature type="binding site" evidence="13">
    <location>
        <position position="133"/>
    </location>
    <ligand>
        <name>Mg(2+)</name>
        <dbReference type="ChEBI" id="CHEBI:18420"/>
    </ligand>
</feature>
<evidence type="ECO:0000313" key="16">
    <source>
        <dbReference type="EMBL" id="TXE21688.1"/>
    </source>
</evidence>
<feature type="domain" description="4'-phosphopantetheinyl transferase N-terminal" evidence="15">
    <location>
        <begin position="65"/>
        <end position="113"/>
    </location>
</feature>
<dbReference type="InterPro" id="IPR003542">
    <property type="entry name" value="Enbac_synth_compD-like"/>
</dbReference>
<accession>A0A5C7BK55</accession>
<feature type="binding site" evidence="12">
    <location>
        <position position="79"/>
    </location>
    <ligand>
        <name>CoA</name>
        <dbReference type="ChEBI" id="CHEBI:57287"/>
    </ligand>
</feature>
<dbReference type="GO" id="GO:0000287">
    <property type="term" value="F:magnesium ion binding"/>
    <property type="evidence" value="ECO:0007669"/>
    <property type="project" value="InterPro"/>
</dbReference>
<organism evidence="16 17">
    <name type="scientific">Serratia marcescens</name>
    <dbReference type="NCBI Taxonomy" id="615"/>
    <lineage>
        <taxon>Bacteria</taxon>
        <taxon>Pseudomonadati</taxon>
        <taxon>Pseudomonadota</taxon>
        <taxon>Gammaproteobacteria</taxon>
        <taxon>Enterobacterales</taxon>
        <taxon>Yersiniaceae</taxon>
        <taxon>Serratia</taxon>
    </lineage>
</organism>
<comment type="function">
    <text evidence="1">Involved in the biosynthesis of the siderophore enterobactin (enterochelin), which is a macrocyclic trimeric lactone of N-(2,3-dihydroxybenzoyl)-serine. The serine trilactone serves as a scaffolding for the three catechol functionalities that provide hexadentate coordination for the tightly ligated iron(2+) atoms. Plays an essential role in the assembly of the enterobactin by catalyzing the transfer of the 4'-phosphopantetheine (Ppant) moiety from coenzyme A to the apo-domains of both EntB (ArCP domain) and EntF (PCP domain) to yield their holo-forms which make them competent for the activation of 2,3-dihydroxybenzoate (DHB) and L-serine, respectively.</text>
</comment>
<feature type="binding site" evidence="13">
    <location>
        <position position="131"/>
    </location>
    <ligand>
        <name>Mg(2+)</name>
        <dbReference type="ChEBI" id="CHEBI:18420"/>
    </ligand>
</feature>
<dbReference type="Pfam" id="PF01648">
    <property type="entry name" value="ACPS"/>
    <property type="match status" value="1"/>
</dbReference>
<feature type="binding site" evidence="13">
    <location>
        <position position="132"/>
    </location>
    <ligand>
        <name>Mg(2+)</name>
        <dbReference type="ChEBI" id="CHEBI:18420"/>
    </ligand>
</feature>
<evidence type="ECO:0000256" key="6">
    <source>
        <dbReference type="ARBA" id="ARBA00022679"/>
    </source>
</evidence>
<dbReference type="InterPro" id="IPR037143">
    <property type="entry name" value="4-PPantetheinyl_Trfase_dom_sf"/>
</dbReference>
<dbReference type="InterPro" id="IPR008278">
    <property type="entry name" value="4-PPantetheinyl_Trfase_dom"/>
</dbReference>
<dbReference type="GO" id="GO:0008897">
    <property type="term" value="F:holo-[acyl-carrier-protein] synthase activity"/>
    <property type="evidence" value="ECO:0007669"/>
    <property type="project" value="InterPro"/>
</dbReference>
<comment type="caution">
    <text evidence="16">The sequence shown here is derived from an EMBL/GenBank/DDBJ whole genome shotgun (WGS) entry which is preliminary data.</text>
</comment>
<dbReference type="GO" id="GO:0009239">
    <property type="term" value="P:enterobactin biosynthetic process"/>
    <property type="evidence" value="ECO:0007669"/>
    <property type="project" value="UniProtKB-UniPathway"/>
</dbReference>
<feature type="binding site" evidence="12">
    <location>
        <begin position="111"/>
        <end position="112"/>
    </location>
    <ligand>
        <name>CoA</name>
        <dbReference type="ChEBI" id="CHEBI:57287"/>
    </ligand>
</feature>
<dbReference type="Pfam" id="PF17837">
    <property type="entry name" value="4PPT_N"/>
    <property type="match status" value="1"/>
</dbReference>
<proteinExistence type="inferred from homology"/>
<keyword evidence="7" id="KW-0259">Enterobactin biosynthesis</keyword>
<reference evidence="16 17" key="1">
    <citation type="submission" date="2019-07" db="EMBL/GenBank/DDBJ databases">
        <title>Serratia strains were isolated from fresh produce.</title>
        <authorList>
            <person name="Cho G.-S."/>
            <person name="Stein M."/>
            <person name="Lee W."/>
            <person name="Suh S.H."/>
            <person name="Franz C.M.A.P."/>
        </authorList>
    </citation>
    <scope>NUCLEOTIDE SEQUENCE [LARGE SCALE GENOMIC DNA]</scope>
    <source>
        <strain evidence="16 17">S16</strain>
    </source>
</reference>
<comment type="cofactor">
    <cofactor evidence="13">
        <name>Mg(2+)</name>
        <dbReference type="ChEBI" id="CHEBI:18420"/>
    </cofactor>
</comment>
<dbReference type="GO" id="GO:0005886">
    <property type="term" value="C:plasma membrane"/>
    <property type="evidence" value="ECO:0007669"/>
    <property type="project" value="TreeGrafter"/>
</dbReference>
<evidence type="ECO:0000256" key="9">
    <source>
        <dbReference type="ARBA" id="ARBA00031996"/>
    </source>
</evidence>
<evidence type="ECO:0000256" key="7">
    <source>
        <dbReference type="ARBA" id="ARBA00023191"/>
    </source>
</evidence>
<dbReference type="PANTHER" id="PTHR38096">
    <property type="entry name" value="ENTEROBACTIN SYNTHASE COMPONENT D"/>
    <property type="match status" value="1"/>
</dbReference>
<evidence type="ECO:0000256" key="8">
    <source>
        <dbReference type="ARBA" id="ARBA00029894"/>
    </source>
</evidence>
<evidence type="ECO:0000259" key="15">
    <source>
        <dbReference type="Pfam" id="PF17837"/>
    </source>
</evidence>
<name>A0A5C7BK55_SERMA</name>
<keyword evidence="13" id="KW-0460">Magnesium</keyword>
<dbReference type="InterPro" id="IPR041354">
    <property type="entry name" value="4PPT_N"/>
</dbReference>
<evidence type="ECO:0000256" key="5">
    <source>
        <dbReference type="ARBA" id="ARBA00019087"/>
    </source>
</evidence>
<gene>
    <name evidence="16" type="ORF">FOT62_27605</name>
</gene>
<comment type="similarity">
    <text evidence="3">Belongs to the P-Pant transferase superfamily. EntD family.</text>
</comment>